<protein>
    <submittedName>
        <fullName evidence="1">Uncharacterized protein</fullName>
    </submittedName>
</protein>
<keyword evidence="2" id="KW-1185">Reference proteome</keyword>
<proteinExistence type="predicted"/>
<comment type="caution">
    <text evidence="1">The sequence shown here is derived from an EMBL/GenBank/DDBJ whole genome shotgun (WGS) entry which is preliminary data.</text>
</comment>
<accession>A0A811G7B7</accession>
<evidence type="ECO:0000313" key="2">
    <source>
        <dbReference type="Proteomes" id="UP000663760"/>
    </source>
</evidence>
<reference evidence="1" key="1">
    <citation type="submission" date="2020-02" db="EMBL/GenBank/DDBJ databases">
        <authorList>
            <person name="Scholz U."/>
            <person name="Mascher M."/>
            <person name="Fiebig A."/>
        </authorList>
    </citation>
    <scope>NUCLEOTIDE SEQUENCE</scope>
</reference>
<sequence>MGRSGRELLAAGQPESRRGGKRRGSSRETKVRRLRRGTRGECGTQGSHAPR</sequence>
<gene>
    <name evidence="1" type="ORF">SI8410_UN001907</name>
</gene>
<dbReference type="EMBL" id="CACVBZ020000002">
    <property type="protein sequence ID" value="CAB1184517.1"/>
    <property type="molecule type" value="Genomic_DNA"/>
</dbReference>
<organism evidence="1 2">
    <name type="scientific">Spirodela intermedia</name>
    <name type="common">Intermediate duckweed</name>
    <dbReference type="NCBI Taxonomy" id="51605"/>
    <lineage>
        <taxon>Eukaryota</taxon>
        <taxon>Viridiplantae</taxon>
        <taxon>Streptophyta</taxon>
        <taxon>Embryophyta</taxon>
        <taxon>Tracheophyta</taxon>
        <taxon>Spermatophyta</taxon>
        <taxon>Magnoliopsida</taxon>
        <taxon>Liliopsida</taxon>
        <taxon>Araceae</taxon>
        <taxon>Lemnoideae</taxon>
        <taxon>Spirodela</taxon>
    </lineage>
</organism>
<evidence type="ECO:0000313" key="1">
    <source>
        <dbReference type="EMBL" id="CAB1184517.1"/>
    </source>
</evidence>
<dbReference type="AlphaFoldDB" id="A0A811G7B7"/>
<dbReference type="Proteomes" id="UP000663760">
    <property type="component" value="Unassembled WGS sequence"/>
</dbReference>
<name>A0A811G7B7_SPIIN</name>